<name>A0AAE1GWB4_9NEOP</name>
<keyword evidence="1" id="KW-0812">Transmembrane</keyword>
<proteinExistence type="predicted"/>
<reference evidence="2" key="1">
    <citation type="submission" date="2021-07" db="EMBL/GenBank/DDBJ databases">
        <authorList>
            <person name="Catto M.A."/>
            <person name="Jacobson A."/>
            <person name="Kennedy G."/>
            <person name="Labadie P."/>
            <person name="Hunt B.G."/>
            <person name="Srinivasan R."/>
        </authorList>
    </citation>
    <scope>NUCLEOTIDE SEQUENCE</scope>
    <source>
        <strain evidence="2">PL_HMW_Pooled</strain>
        <tissue evidence="2">Head</tissue>
    </source>
</reference>
<feature type="transmembrane region" description="Helical" evidence="1">
    <location>
        <begin position="108"/>
        <end position="128"/>
    </location>
</feature>
<dbReference type="Proteomes" id="UP001219518">
    <property type="component" value="Unassembled WGS sequence"/>
</dbReference>
<evidence type="ECO:0000313" key="2">
    <source>
        <dbReference type="EMBL" id="KAK3910525.1"/>
    </source>
</evidence>
<sequence>FVKVEKWVNFGCFLQCSRELGPFYQKTVGAIELDAKRRFQRGAGRWETLPGRCSSMGLTKVENWTDYGCFLQCSRELGPLFRKTVCTIELDAKRRFRRGTGRRGWKKLIFFYFFYSVKTLVIFFSALMRVSGICTRRFGVQE</sequence>
<feature type="non-terminal residue" evidence="2">
    <location>
        <position position="142"/>
    </location>
</feature>
<protein>
    <submittedName>
        <fullName evidence="2">Phosphoprotein</fullName>
    </submittedName>
</protein>
<keyword evidence="1" id="KW-0472">Membrane</keyword>
<evidence type="ECO:0000313" key="3">
    <source>
        <dbReference type="Proteomes" id="UP001219518"/>
    </source>
</evidence>
<keyword evidence="3" id="KW-1185">Reference proteome</keyword>
<keyword evidence="1" id="KW-1133">Transmembrane helix</keyword>
<evidence type="ECO:0000256" key="1">
    <source>
        <dbReference type="SAM" id="Phobius"/>
    </source>
</evidence>
<dbReference type="AlphaFoldDB" id="A0AAE1GWB4"/>
<organism evidence="2 3">
    <name type="scientific">Frankliniella fusca</name>
    <dbReference type="NCBI Taxonomy" id="407009"/>
    <lineage>
        <taxon>Eukaryota</taxon>
        <taxon>Metazoa</taxon>
        <taxon>Ecdysozoa</taxon>
        <taxon>Arthropoda</taxon>
        <taxon>Hexapoda</taxon>
        <taxon>Insecta</taxon>
        <taxon>Pterygota</taxon>
        <taxon>Neoptera</taxon>
        <taxon>Paraneoptera</taxon>
        <taxon>Thysanoptera</taxon>
        <taxon>Terebrantia</taxon>
        <taxon>Thripoidea</taxon>
        <taxon>Thripidae</taxon>
        <taxon>Frankliniella</taxon>
    </lineage>
</organism>
<comment type="caution">
    <text evidence="2">The sequence shown here is derived from an EMBL/GenBank/DDBJ whole genome shotgun (WGS) entry which is preliminary data.</text>
</comment>
<dbReference type="EMBL" id="JAHWGI010000171">
    <property type="protein sequence ID" value="KAK3910525.1"/>
    <property type="molecule type" value="Genomic_DNA"/>
</dbReference>
<gene>
    <name evidence="2" type="ORF">KUF71_020339</name>
</gene>
<accession>A0AAE1GWB4</accession>
<reference evidence="2" key="2">
    <citation type="journal article" date="2023" name="BMC Genomics">
        <title>Pest status, molecular evolution, and epigenetic factors derived from the genome assembly of Frankliniella fusca, a thysanopteran phytovirus vector.</title>
        <authorList>
            <person name="Catto M.A."/>
            <person name="Labadie P.E."/>
            <person name="Jacobson A.L."/>
            <person name="Kennedy G.G."/>
            <person name="Srinivasan R."/>
            <person name="Hunt B.G."/>
        </authorList>
    </citation>
    <scope>NUCLEOTIDE SEQUENCE</scope>
    <source>
        <strain evidence="2">PL_HMW_Pooled</strain>
    </source>
</reference>